<dbReference type="PROSITE" id="PS51257">
    <property type="entry name" value="PROKAR_LIPOPROTEIN"/>
    <property type="match status" value="1"/>
</dbReference>
<evidence type="ECO:0000313" key="1">
    <source>
        <dbReference type="EMBL" id="BBD91345.1"/>
    </source>
</evidence>
<accession>A0ABM7FTE4</accession>
<organism evidence="1 2">
    <name type="scientific">Staphylococcus caprae</name>
    <dbReference type="NCBI Taxonomy" id="29380"/>
    <lineage>
        <taxon>Bacteria</taxon>
        <taxon>Bacillati</taxon>
        <taxon>Bacillota</taxon>
        <taxon>Bacilli</taxon>
        <taxon>Bacillales</taxon>
        <taxon>Staphylococcaceae</taxon>
        <taxon>Staphylococcus</taxon>
    </lineage>
</organism>
<keyword evidence="2" id="KW-1185">Reference proteome</keyword>
<dbReference type="GeneID" id="58050016"/>
<evidence type="ECO:0000313" key="2">
    <source>
        <dbReference type="Proteomes" id="UP000274772"/>
    </source>
</evidence>
<dbReference type="RefSeq" id="WP_002444664.1">
    <property type="nucleotide sequence ID" value="NZ_AP018585.1"/>
</dbReference>
<reference evidence="1 2" key="1">
    <citation type="submission" date="2018-05" db="EMBL/GenBank/DDBJ databases">
        <title>Complete genome sequencing of three human clinical isolates of Staphylococcus caprae reveals virulence factors similar to those of S. epidermidis and S. capitis.</title>
        <authorList>
            <person name="Watanabe S."/>
            <person name="Cui L."/>
        </authorList>
    </citation>
    <scope>NUCLEOTIDE SEQUENCE [LARGE SCALE GENOMIC DNA]</scope>
    <source>
        <strain evidence="1 2">JMUB590</strain>
    </source>
</reference>
<evidence type="ECO:0008006" key="3">
    <source>
        <dbReference type="Google" id="ProtNLM"/>
    </source>
</evidence>
<dbReference type="EMBL" id="AP018586">
    <property type="protein sequence ID" value="BBD91345.1"/>
    <property type="molecule type" value="Genomic_DNA"/>
</dbReference>
<gene>
    <name evidence="1" type="ORF">JMUB590_0235</name>
</gene>
<dbReference type="Proteomes" id="UP000274772">
    <property type="component" value="Chromosome"/>
</dbReference>
<proteinExistence type="predicted"/>
<protein>
    <recommendedName>
        <fullName evidence="3">Lipoprotein</fullName>
    </recommendedName>
</protein>
<name>A0ABM7FTE4_9STAP</name>
<sequence length="265" mass="30398">MKHSLIKVGMITTSILLSCGITKNVQAATNQPDQYEVKVYADSHKVVKDNRHIKHSVLEALGSSDKDEDFNVQYLDDSNRTNYQNNVTYRLRKSEDDNDHELQYKKRYPISNHDVSRAIQQAKSEGYNGDEYEVEFGENKETLSVTNEAKENLNLEKNAMPNAQDSLKILKAHAEKPYSETLNKMNQPSLIGPVHFERHKGNIDGNKVKIENWDIKNQNIVEISAKVNNEEDAKRVQSAIVKKLDQLGIHEKKDQLKTNLIFDNY</sequence>